<accession>A0ABR0K3J0</accession>
<keyword evidence="3" id="KW-0813">Transport</keyword>
<feature type="compositionally biased region" description="Polar residues" evidence="10">
    <location>
        <begin position="33"/>
        <end position="45"/>
    </location>
</feature>
<evidence type="ECO:0000256" key="1">
    <source>
        <dbReference type="ARBA" id="ARBA00004477"/>
    </source>
</evidence>
<evidence type="ECO:0000256" key="3">
    <source>
        <dbReference type="ARBA" id="ARBA00022448"/>
    </source>
</evidence>
<feature type="transmembrane region" description="Helical" evidence="11">
    <location>
        <begin position="134"/>
        <end position="154"/>
    </location>
</feature>
<feature type="transmembrane region" description="Helical" evidence="11">
    <location>
        <begin position="402"/>
        <end position="421"/>
    </location>
</feature>
<feature type="transmembrane region" description="Helical" evidence="11">
    <location>
        <begin position="351"/>
        <end position="369"/>
    </location>
</feature>
<evidence type="ECO:0000313" key="12">
    <source>
        <dbReference type="EMBL" id="KAK5085009.1"/>
    </source>
</evidence>
<dbReference type="Pfam" id="PF08449">
    <property type="entry name" value="UAA"/>
    <property type="match status" value="1"/>
</dbReference>
<comment type="subcellular location">
    <subcellularLocation>
        <location evidence="1">Endoplasmic reticulum membrane</location>
        <topology evidence="1">Multi-pass membrane protein</topology>
    </subcellularLocation>
</comment>
<feature type="transmembrane region" description="Helical" evidence="11">
    <location>
        <begin position="222"/>
        <end position="241"/>
    </location>
</feature>
<evidence type="ECO:0000256" key="2">
    <source>
        <dbReference type="ARBA" id="ARBA00010694"/>
    </source>
</evidence>
<keyword evidence="6" id="KW-0256">Endoplasmic reticulum</keyword>
<evidence type="ECO:0000256" key="6">
    <source>
        <dbReference type="ARBA" id="ARBA00022824"/>
    </source>
</evidence>
<protein>
    <recommendedName>
        <fullName evidence="9">UDP-galactose transporter homolog 1</fullName>
    </recommendedName>
</protein>
<feature type="transmembrane region" description="Helical" evidence="11">
    <location>
        <begin position="300"/>
        <end position="320"/>
    </location>
</feature>
<feature type="transmembrane region" description="Helical" evidence="11">
    <location>
        <begin position="166"/>
        <end position="188"/>
    </location>
</feature>
<feature type="transmembrane region" description="Helical" evidence="11">
    <location>
        <begin position="194"/>
        <end position="215"/>
    </location>
</feature>
<feature type="transmembrane region" description="Helical" evidence="11">
    <location>
        <begin position="80"/>
        <end position="101"/>
    </location>
</feature>
<dbReference type="PANTHER" id="PTHR10778">
    <property type="entry name" value="SOLUTE CARRIER FAMILY 35 MEMBER B"/>
    <property type="match status" value="1"/>
</dbReference>
<name>A0ABR0K3J0_9EURO</name>
<feature type="region of interest" description="Disordered" evidence="10">
    <location>
        <begin position="1"/>
        <end position="20"/>
    </location>
</feature>
<comment type="caution">
    <text evidence="12">The sequence shown here is derived from an EMBL/GenBank/DDBJ whole genome shotgun (WGS) entry which is preliminary data.</text>
</comment>
<proteinExistence type="inferred from homology"/>
<comment type="similarity">
    <text evidence="2">Belongs to the nucleotide-sugar transporter family. SLC35B subfamily.</text>
</comment>
<reference evidence="12 13" key="1">
    <citation type="submission" date="2023-08" db="EMBL/GenBank/DDBJ databases">
        <title>Black Yeasts Isolated from many extreme environments.</title>
        <authorList>
            <person name="Coleine C."/>
            <person name="Stajich J.E."/>
            <person name="Selbmann L."/>
        </authorList>
    </citation>
    <scope>NUCLEOTIDE SEQUENCE [LARGE SCALE GENOMIC DNA]</scope>
    <source>
        <strain evidence="12 13">CCFEE 5885</strain>
    </source>
</reference>
<dbReference type="SUPFAM" id="SSF103481">
    <property type="entry name" value="Multidrug resistance efflux transporter EmrE"/>
    <property type="match status" value="1"/>
</dbReference>
<dbReference type="Proteomes" id="UP001345013">
    <property type="component" value="Unassembled WGS sequence"/>
</dbReference>
<dbReference type="InterPro" id="IPR037185">
    <property type="entry name" value="EmrE-like"/>
</dbReference>
<keyword evidence="7 11" id="KW-1133">Transmembrane helix</keyword>
<evidence type="ECO:0000256" key="10">
    <source>
        <dbReference type="SAM" id="MobiDB-lite"/>
    </source>
</evidence>
<evidence type="ECO:0000256" key="9">
    <source>
        <dbReference type="ARBA" id="ARBA00041103"/>
    </source>
</evidence>
<evidence type="ECO:0000256" key="8">
    <source>
        <dbReference type="ARBA" id="ARBA00023136"/>
    </source>
</evidence>
<keyword evidence="4" id="KW-0762">Sugar transport</keyword>
<keyword evidence="8 11" id="KW-0472">Membrane</keyword>
<keyword evidence="5 11" id="KW-0812">Transmembrane</keyword>
<gene>
    <name evidence="12" type="primary">HUT1</name>
    <name evidence="12" type="ORF">LTR24_007275</name>
</gene>
<organism evidence="12 13">
    <name type="scientific">Lithohypha guttulata</name>
    <dbReference type="NCBI Taxonomy" id="1690604"/>
    <lineage>
        <taxon>Eukaryota</taxon>
        <taxon>Fungi</taxon>
        <taxon>Dikarya</taxon>
        <taxon>Ascomycota</taxon>
        <taxon>Pezizomycotina</taxon>
        <taxon>Eurotiomycetes</taxon>
        <taxon>Chaetothyriomycetidae</taxon>
        <taxon>Chaetothyriales</taxon>
        <taxon>Trichomeriaceae</taxon>
        <taxon>Lithohypha</taxon>
    </lineage>
</organism>
<evidence type="ECO:0000256" key="4">
    <source>
        <dbReference type="ARBA" id="ARBA00022597"/>
    </source>
</evidence>
<evidence type="ECO:0000256" key="11">
    <source>
        <dbReference type="SAM" id="Phobius"/>
    </source>
</evidence>
<dbReference type="PANTHER" id="PTHR10778:SF10">
    <property type="entry name" value="SOLUTE CARRIER FAMILY 35 MEMBER B1"/>
    <property type="match status" value="1"/>
</dbReference>
<evidence type="ECO:0000256" key="5">
    <source>
        <dbReference type="ARBA" id="ARBA00022692"/>
    </source>
</evidence>
<dbReference type="InterPro" id="IPR013657">
    <property type="entry name" value="SCL35B1-4/HUT1"/>
</dbReference>
<sequence length="442" mass="48226">MPRRKQVAPMQRIDSGEVMQYPADSAEKRALYSKSNGHLNGSTKPNGRILPSGKKTYTPHRPAPSAPQSRTQLQSQPQGSILSLIICVGGIYASFLTWGLLQERITTTPYNTEPSTRMNKPNTGEAVEYFRYPIFVNTIQALFAFISGSLYLYSSTGRYSLIPSRAALPPLALVSLTTTLASPFGYASLAHVDYLTFVLAKSCKLLPVMALHITLFNKRYPLSKYLIVLAVTAGVAVFTLYHPPKPGKPSKTKSASTSSYYGLSLLGVNLLFDGLTNTIQDHIFKSPHRYGPVKGPQMMVSTNLLGFLLQTSWLLLTPLIPPTFNVPATATSDLTDAVAFITRHPAVLHDILGFCVAGAIGQLFIFATLECFSSLVLVTVTVTRKMLTMVLSVVWYGKRLTGMQWAGVALVFSGVAAEAWLSQAEKKAKAKEQLQRAKTKAG</sequence>
<evidence type="ECO:0000256" key="7">
    <source>
        <dbReference type="ARBA" id="ARBA00022989"/>
    </source>
</evidence>
<keyword evidence="13" id="KW-1185">Reference proteome</keyword>
<feature type="transmembrane region" description="Helical" evidence="11">
    <location>
        <begin position="376"/>
        <end position="396"/>
    </location>
</feature>
<feature type="region of interest" description="Disordered" evidence="10">
    <location>
        <begin position="31"/>
        <end position="74"/>
    </location>
</feature>
<dbReference type="EMBL" id="JAVRRG010000107">
    <property type="protein sequence ID" value="KAK5085009.1"/>
    <property type="molecule type" value="Genomic_DNA"/>
</dbReference>
<feature type="transmembrane region" description="Helical" evidence="11">
    <location>
        <begin position="261"/>
        <end position="279"/>
    </location>
</feature>
<evidence type="ECO:0000313" key="13">
    <source>
        <dbReference type="Proteomes" id="UP001345013"/>
    </source>
</evidence>